<evidence type="ECO:0000313" key="3">
    <source>
        <dbReference type="Proteomes" id="UP000229740"/>
    </source>
</evidence>
<dbReference type="PROSITE" id="PS51186">
    <property type="entry name" value="GNAT"/>
    <property type="match status" value="1"/>
</dbReference>
<dbReference type="AlphaFoldDB" id="A0A2G6EA00"/>
<dbReference type="Gene3D" id="3.40.630.30">
    <property type="match status" value="1"/>
</dbReference>
<dbReference type="EMBL" id="PDPS01000022">
    <property type="protein sequence ID" value="PID58601.1"/>
    <property type="molecule type" value="Genomic_DNA"/>
</dbReference>
<organism evidence="2 3">
    <name type="scientific">candidate division KSB3 bacterium</name>
    <dbReference type="NCBI Taxonomy" id="2044937"/>
    <lineage>
        <taxon>Bacteria</taxon>
        <taxon>candidate division KSB3</taxon>
    </lineage>
</organism>
<dbReference type="Proteomes" id="UP000229740">
    <property type="component" value="Unassembled WGS sequence"/>
</dbReference>
<accession>A0A2G6EA00</accession>
<sequence length="162" mass="17924">MDMLVKLYELPAAPPLDIGGIRIRRIMGPDKQALLEWLRGHFSSVWAAECEIAFSRQPVSCFIASNAGKIRGFSVYDVTAKGIFGPMGVAEEYRSRGIGKSLLLTALHDMRHQGYAYAVIGWAGPTRFYEKYVGAKVIEASQAERGMYSDLLRHDPKVSAKG</sequence>
<evidence type="ECO:0000313" key="2">
    <source>
        <dbReference type="EMBL" id="PID58601.1"/>
    </source>
</evidence>
<keyword evidence="2" id="KW-0808">Transferase</keyword>
<comment type="caution">
    <text evidence="2">The sequence shown here is derived from an EMBL/GenBank/DDBJ whole genome shotgun (WGS) entry which is preliminary data.</text>
</comment>
<reference evidence="2 3" key="1">
    <citation type="submission" date="2017-10" db="EMBL/GenBank/DDBJ databases">
        <title>Novel microbial diversity and functional potential in the marine mammal oral microbiome.</title>
        <authorList>
            <person name="Dudek N.K."/>
            <person name="Sun C.L."/>
            <person name="Burstein D."/>
            <person name="Kantor R.S."/>
            <person name="Aliaga Goltsman D.S."/>
            <person name="Bik E.M."/>
            <person name="Thomas B.C."/>
            <person name="Banfield J.F."/>
            <person name="Relman D.A."/>
        </authorList>
    </citation>
    <scope>NUCLEOTIDE SEQUENCE [LARGE SCALE GENOMIC DNA]</scope>
    <source>
        <strain evidence="2">DOLZORAL124_49_17</strain>
    </source>
</reference>
<gene>
    <name evidence="2" type="ORF">CSB45_03390</name>
</gene>
<proteinExistence type="predicted"/>
<dbReference type="GO" id="GO:0016747">
    <property type="term" value="F:acyltransferase activity, transferring groups other than amino-acyl groups"/>
    <property type="evidence" value="ECO:0007669"/>
    <property type="project" value="InterPro"/>
</dbReference>
<dbReference type="Pfam" id="PF00583">
    <property type="entry name" value="Acetyltransf_1"/>
    <property type="match status" value="1"/>
</dbReference>
<dbReference type="SUPFAM" id="SSF55729">
    <property type="entry name" value="Acyl-CoA N-acyltransferases (Nat)"/>
    <property type="match status" value="1"/>
</dbReference>
<feature type="domain" description="N-acetyltransferase" evidence="1">
    <location>
        <begin position="21"/>
        <end position="157"/>
    </location>
</feature>
<dbReference type="InterPro" id="IPR016181">
    <property type="entry name" value="Acyl_CoA_acyltransferase"/>
</dbReference>
<dbReference type="CDD" id="cd04301">
    <property type="entry name" value="NAT_SF"/>
    <property type="match status" value="1"/>
</dbReference>
<dbReference type="InterPro" id="IPR000182">
    <property type="entry name" value="GNAT_dom"/>
</dbReference>
<protein>
    <submittedName>
        <fullName evidence="2">GNAT family N-acetyltransferase</fullName>
    </submittedName>
</protein>
<name>A0A2G6EA00_9BACT</name>
<evidence type="ECO:0000259" key="1">
    <source>
        <dbReference type="PROSITE" id="PS51186"/>
    </source>
</evidence>